<keyword evidence="5" id="KW-1185">Reference proteome</keyword>
<dbReference type="Pfam" id="PF01546">
    <property type="entry name" value="Peptidase_M20"/>
    <property type="match status" value="1"/>
</dbReference>
<comment type="cofactor">
    <cofactor evidence="2">
        <name>Mn(2+)</name>
        <dbReference type="ChEBI" id="CHEBI:29035"/>
    </cofactor>
    <text evidence="2">The Mn(2+) ion enhances activity.</text>
</comment>
<evidence type="ECO:0000313" key="5">
    <source>
        <dbReference type="Proteomes" id="UP000292919"/>
    </source>
</evidence>
<dbReference type="FunFam" id="3.30.70.360:FF:000001">
    <property type="entry name" value="N-acetyldiaminopimelate deacetylase"/>
    <property type="match status" value="1"/>
</dbReference>
<protein>
    <submittedName>
        <fullName evidence="4">Amidohydrolase</fullName>
    </submittedName>
</protein>
<sequence length="405" mass="43963">MELSPVKEKNMHHMRSEAEAIREQLSTWRETLHRHPELSLKEFWTTDYLKKELAAMGVEIVDWGGETGVVGLLRGARPGKCVALRADIDALPIEEKSGVPFASENPGVMHACGHDSHMAALLGAARLLAARKNDLAGTVKFIFQPAEEIFTGGPLMVKKGVLENPHVDFIFGQHNICEYPAGKGLVSPGPIMACTAFISITVHGKGGHGAVPHLAHDPVVAAAAIVSSLQTVVSREMRPTEAVVVTIGSIHGGTVANVIPDTVTMQGTVRCFDLELFHELGDRLRRIIDHTAAAYNVKADFDYNELVPNVNNPPELVQWLRNGPMKEVYGAENILPCTPSMGGEDFACYMAQTPGVFVWFGSGNPEKGIRFSWHNPAFNVDDESLIYGAALYAQVALDWLAETAG</sequence>
<keyword evidence="1 4" id="KW-0378">Hydrolase</keyword>
<feature type="binding site" evidence="2">
    <location>
        <position position="174"/>
    </location>
    <ligand>
        <name>Mn(2+)</name>
        <dbReference type="ChEBI" id="CHEBI:29035"/>
        <label>2</label>
    </ligand>
</feature>
<dbReference type="CDD" id="cd03886">
    <property type="entry name" value="M20_Acy1"/>
    <property type="match status" value="1"/>
</dbReference>
<dbReference type="GO" id="GO:0050118">
    <property type="term" value="F:N-acetyldiaminopimelate deacetylase activity"/>
    <property type="evidence" value="ECO:0007669"/>
    <property type="project" value="UniProtKB-ARBA"/>
</dbReference>
<dbReference type="PANTHER" id="PTHR11014:SF63">
    <property type="entry name" value="METALLOPEPTIDASE, PUTATIVE (AFU_ORTHOLOGUE AFUA_6G09600)-RELATED"/>
    <property type="match status" value="1"/>
</dbReference>
<keyword evidence="2" id="KW-0464">Manganese</keyword>
<proteinExistence type="predicted"/>
<dbReference type="Proteomes" id="UP000292919">
    <property type="component" value="Unassembled WGS sequence"/>
</dbReference>
<dbReference type="PANTHER" id="PTHR11014">
    <property type="entry name" value="PEPTIDASE M20 FAMILY MEMBER"/>
    <property type="match status" value="1"/>
</dbReference>
<gene>
    <name evidence="4" type="ORF">EB812_08665</name>
</gene>
<dbReference type="InterPro" id="IPR017439">
    <property type="entry name" value="Amidohydrolase"/>
</dbReference>
<dbReference type="GO" id="GO:0046872">
    <property type="term" value="F:metal ion binding"/>
    <property type="evidence" value="ECO:0007669"/>
    <property type="project" value="UniProtKB-KW"/>
</dbReference>
<reference evidence="4 5" key="1">
    <citation type="submission" date="2018-12" db="EMBL/GenBank/DDBJ databases">
        <title>First genome draft of Desulfovibrio legallis sp. nov.</title>
        <authorList>
            <person name="Ben Dhia O."/>
            <person name="Najjari A."/>
            <person name="Ferjani R."/>
            <person name="Fhoula I."/>
            <person name="Fardeau M.-L."/>
            <person name="Boudabbous A."/>
            <person name="Ouzari H.I."/>
        </authorList>
    </citation>
    <scope>NUCLEOTIDE SEQUENCE [LARGE SCALE GENOMIC DNA]</scope>
    <source>
        <strain evidence="4 5">H1T</strain>
    </source>
</reference>
<dbReference type="Pfam" id="PF07687">
    <property type="entry name" value="M20_dimer"/>
    <property type="match status" value="1"/>
</dbReference>
<dbReference type="GO" id="GO:0019877">
    <property type="term" value="P:diaminopimelate biosynthetic process"/>
    <property type="evidence" value="ECO:0007669"/>
    <property type="project" value="UniProtKB-ARBA"/>
</dbReference>
<name>A0A6H3F9K1_9BACT</name>
<evidence type="ECO:0000259" key="3">
    <source>
        <dbReference type="Pfam" id="PF07687"/>
    </source>
</evidence>
<dbReference type="SUPFAM" id="SSF55031">
    <property type="entry name" value="Bacterial exopeptidase dimerisation domain"/>
    <property type="match status" value="1"/>
</dbReference>
<feature type="domain" description="Peptidase M20 dimerisation" evidence="3">
    <location>
        <begin position="199"/>
        <end position="295"/>
    </location>
</feature>
<feature type="binding site" evidence="2">
    <location>
        <position position="148"/>
    </location>
    <ligand>
        <name>Mn(2+)</name>
        <dbReference type="ChEBI" id="CHEBI:29035"/>
        <label>2</label>
    </ligand>
</feature>
<feature type="binding site" evidence="2">
    <location>
        <position position="114"/>
    </location>
    <ligand>
        <name>Mn(2+)</name>
        <dbReference type="ChEBI" id="CHEBI:29035"/>
        <label>2</label>
    </ligand>
</feature>
<dbReference type="InterPro" id="IPR011650">
    <property type="entry name" value="Peptidase_M20_dimer"/>
</dbReference>
<dbReference type="SUPFAM" id="SSF53187">
    <property type="entry name" value="Zn-dependent exopeptidases"/>
    <property type="match status" value="1"/>
</dbReference>
<dbReference type="AlphaFoldDB" id="A0A6H3F9K1"/>
<dbReference type="InterPro" id="IPR036264">
    <property type="entry name" value="Bact_exopeptidase_dim_dom"/>
</dbReference>
<feature type="binding site" evidence="2">
    <location>
        <position position="112"/>
    </location>
    <ligand>
        <name>Mn(2+)</name>
        <dbReference type="ChEBI" id="CHEBI:29035"/>
        <label>2</label>
    </ligand>
</feature>
<feature type="binding site" evidence="2">
    <location>
        <position position="374"/>
    </location>
    <ligand>
        <name>Mn(2+)</name>
        <dbReference type="ChEBI" id="CHEBI:29035"/>
        <label>2</label>
    </ligand>
</feature>
<accession>A0A6H3F9K1</accession>
<dbReference type="InterPro" id="IPR002933">
    <property type="entry name" value="Peptidase_M20"/>
</dbReference>
<dbReference type="Gene3D" id="3.30.70.360">
    <property type="match status" value="1"/>
</dbReference>
<comment type="caution">
    <text evidence="4">The sequence shown here is derived from an EMBL/GenBank/DDBJ whole genome shotgun (WGS) entry which is preliminary data.</text>
</comment>
<keyword evidence="2" id="KW-0479">Metal-binding</keyword>
<evidence type="ECO:0000256" key="2">
    <source>
        <dbReference type="PIRSR" id="PIRSR005962-1"/>
    </source>
</evidence>
<dbReference type="PIRSF" id="PIRSF005962">
    <property type="entry name" value="Pept_M20D_amidohydro"/>
    <property type="match status" value="1"/>
</dbReference>
<dbReference type="EMBL" id="SIXC01000010">
    <property type="protein sequence ID" value="TBH79064.1"/>
    <property type="molecule type" value="Genomic_DNA"/>
</dbReference>
<dbReference type="NCBIfam" id="TIGR01891">
    <property type="entry name" value="amidohydrolases"/>
    <property type="match status" value="1"/>
</dbReference>
<evidence type="ECO:0000313" key="4">
    <source>
        <dbReference type="EMBL" id="TBH79064.1"/>
    </source>
</evidence>
<evidence type="ECO:0000256" key="1">
    <source>
        <dbReference type="ARBA" id="ARBA00022801"/>
    </source>
</evidence>
<dbReference type="Gene3D" id="3.40.630.10">
    <property type="entry name" value="Zn peptidases"/>
    <property type="match status" value="1"/>
</dbReference>
<organism evidence="4 5">
    <name type="scientific">Desulfovibrio legallii</name>
    <dbReference type="NCBI Taxonomy" id="571438"/>
    <lineage>
        <taxon>Bacteria</taxon>
        <taxon>Pseudomonadati</taxon>
        <taxon>Thermodesulfobacteriota</taxon>
        <taxon>Desulfovibrionia</taxon>
        <taxon>Desulfovibrionales</taxon>
        <taxon>Desulfovibrionaceae</taxon>
        <taxon>Desulfovibrio</taxon>
    </lineage>
</organism>